<evidence type="ECO:0000256" key="3">
    <source>
        <dbReference type="ARBA" id="ARBA00023125"/>
    </source>
</evidence>
<gene>
    <name evidence="8" type="ORF">GA0074695_4463</name>
</gene>
<accession>A0A1C4YMJ1</accession>
<keyword evidence="4" id="KW-0233">DNA recombination</keyword>
<name>A0A1C4YMJ1_MICVI</name>
<evidence type="ECO:0000256" key="1">
    <source>
        <dbReference type="ARBA" id="ARBA00008761"/>
    </source>
</evidence>
<evidence type="ECO:0000256" key="5">
    <source>
        <dbReference type="SAM" id="MobiDB-lite"/>
    </source>
</evidence>
<evidence type="ECO:0000256" key="4">
    <source>
        <dbReference type="ARBA" id="ARBA00023172"/>
    </source>
</evidence>
<dbReference type="AlphaFoldDB" id="A0A1C4YMJ1"/>
<evidence type="ECO:0000259" key="6">
    <source>
        <dbReference type="Pfam" id="PF01385"/>
    </source>
</evidence>
<sequence>MALRVTSGQRRRCFGLLRSAGDVWACVLEVNAWRRRRQDAPLTGYQELCRELSGSGPGTFGELDSVGARSVLRRFSDAWFAAAKARRDGDVSVRFPRRRRALMPVRWHHGTFTLDGRRGRVPTARGTSSLWIRLAREVPYPVEQVRSVTLLCEGGRLFLDVTAEVPVATYPPGEGPDPGRVAGVDLGIIHPYAVAGPDGKGLLVSGRAIRAEHRMHLIDTKHRRRAVARRVPKPGERGSRRWRKYRRRARLVEGRHKRRVRQAQHEAACAVVSWAVEQRVGVLKVGNPRGILDMDAGRRHNLRLRQWQIGRLRQILTDKAVQAGITVDPVNERGTSSTCPACLRRVPKPRGRTLSCPHCRFTGHRDLVAAAIIATRTPGGGPTTPTAPAVVPEVVTHRRAGRHLPGAGQSRRDPRRPCMVARGSVGPRRPAPPQDGESLANPARIHNRASETR</sequence>
<comment type="similarity">
    <text evidence="1">In the C-terminal section; belongs to the transposase 35 family.</text>
</comment>
<proteinExistence type="inferred from homology"/>
<dbReference type="GO" id="GO:0032196">
    <property type="term" value="P:transposition"/>
    <property type="evidence" value="ECO:0007669"/>
    <property type="project" value="UniProtKB-KW"/>
</dbReference>
<dbReference type="NCBIfam" id="NF040570">
    <property type="entry name" value="guided_TnpB"/>
    <property type="match status" value="1"/>
</dbReference>
<reference evidence="9" key="1">
    <citation type="submission" date="2016-06" db="EMBL/GenBank/DDBJ databases">
        <authorList>
            <person name="Varghese N."/>
            <person name="Submissions Spin"/>
        </authorList>
    </citation>
    <scope>NUCLEOTIDE SEQUENCE [LARGE SCALE GENOMIC DNA]</scope>
    <source>
        <strain evidence="9">DSM 43909</strain>
    </source>
</reference>
<evidence type="ECO:0000256" key="2">
    <source>
        <dbReference type="ARBA" id="ARBA00022578"/>
    </source>
</evidence>
<feature type="domain" description="Probable transposase IS891/IS1136/IS1341" evidence="6">
    <location>
        <begin position="166"/>
        <end position="291"/>
    </location>
</feature>
<dbReference type="Proteomes" id="UP000198242">
    <property type="component" value="Chromosome I"/>
</dbReference>
<evidence type="ECO:0000313" key="9">
    <source>
        <dbReference type="Proteomes" id="UP000198242"/>
    </source>
</evidence>
<dbReference type="Pfam" id="PF07282">
    <property type="entry name" value="Cas12f1-like_TNB"/>
    <property type="match status" value="1"/>
</dbReference>
<dbReference type="InterPro" id="IPR010095">
    <property type="entry name" value="Cas12f1-like_TNB"/>
</dbReference>
<keyword evidence="3" id="KW-0238">DNA-binding</keyword>
<dbReference type="GO" id="GO:0003677">
    <property type="term" value="F:DNA binding"/>
    <property type="evidence" value="ECO:0007669"/>
    <property type="project" value="UniProtKB-KW"/>
</dbReference>
<organism evidence="8 9">
    <name type="scientific">Micromonospora viridifaciens</name>
    <dbReference type="NCBI Taxonomy" id="1881"/>
    <lineage>
        <taxon>Bacteria</taxon>
        <taxon>Bacillati</taxon>
        <taxon>Actinomycetota</taxon>
        <taxon>Actinomycetes</taxon>
        <taxon>Micromonosporales</taxon>
        <taxon>Micromonosporaceae</taxon>
        <taxon>Micromonospora</taxon>
    </lineage>
</organism>
<evidence type="ECO:0000313" key="8">
    <source>
        <dbReference type="EMBL" id="SCF21949.1"/>
    </source>
</evidence>
<dbReference type="InterPro" id="IPR001959">
    <property type="entry name" value="Transposase"/>
</dbReference>
<evidence type="ECO:0000259" key="7">
    <source>
        <dbReference type="Pfam" id="PF07282"/>
    </source>
</evidence>
<keyword evidence="9" id="KW-1185">Reference proteome</keyword>
<dbReference type="Pfam" id="PF01385">
    <property type="entry name" value="OrfB_IS605"/>
    <property type="match status" value="1"/>
</dbReference>
<keyword evidence="2" id="KW-0815">Transposition</keyword>
<dbReference type="GO" id="GO:0006310">
    <property type="term" value="P:DNA recombination"/>
    <property type="evidence" value="ECO:0007669"/>
    <property type="project" value="UniProtKB-KW"/>
</dbReference>
<protein>
    <submittedName>
        <fullName evidence="8">Putative transposase</fullName>
    </submittedName>
</protein>
<dbReference type="EMBL" id="LT607411">
    <property type="protein sequence ID" value="SCF21949.1"/>
    <property type="molecule type" value="Genomic_DNA"/>
</dbReference>
<feature type="domain" description="Cas12f1-like TNB" evidence="7">
    <location>
        <begin position="310"/>
        <end position="372"/>
    </location>
</feature>
<feature type="region of interest" description="Disordered" evidence="5">
    <location>
        <begin position="400"/>
        <end position="453"/>
    </location>
</feature>